<evidence type="ECO:0000313" key="3">
    <source>
        <dbReference type="Proteomes" id="UP000829196"/>
    </source>
</evidence>
<reference evidence="2" key="1">
    <citation type="journal article" date="2022" name="Front. Genet.">
        <title>Chromosome-Scale Assembly of the Dendrobium nobile Genome Provides Insights Into the Molecular Mechanism of the Biosynthesis of the Medicinal Active Ingredient of Dendrobium.</title>
        <authorList>
            <person name="Xu Q."/>
            <person name="Niu S.-C."/>
            <person name="Li K.-L."/>
            <person name="Zheng P.-J."/>
            <person name="Zhang X.-J."/>
            <person name="Jia Y."/>
            <person name="Liu Y."/>
            <person name="Niu Y.-X."/>
            <person name="Yu L.-H."/>
            <person name="Chen D.-F."/>
            <person name="Zhang G.-Q."/>
        </authorList>
    </citation>
    <scope>NUCLEOTIDE SEQUENCE</scope>
    <source>
        <tissue evidence="2">Leaf</tissue>
    </source>
</reference>
<comment type="caution">
    <text evidence="2">The sequence shown here is derived from an EMBL/GenBank/DDBJ whole genome shotgun (WGS) entry which is preliminary data.</text>
</comment>
<protein>
    <submittedName>
        <fullName evidence="2">Uncharacterized protein</fullName>
    </submittedName>
</protein>
<feature type="compositionally biased region" description="Basic and acidic residues" evidence="1">
    <location>
        <begin position="18"/>
        <end position="27"/>
    </location>
</feature>
<feature type="region of interest" description="Disordered" evidence="1">
    <location>
        <begin position="1"/>
        <end position="32"/>
    </location>
</feature>
<name>A0A8T3AA96_DENNO</name>
<proteinExistence type="predicted"/>
<evidence type="ECO:0000256" key="1">
    <source>
        <dbReference type="SAM" id="MobiDB-lite"/>
    </source>
</evidence>
<organism evidence="2 3">
    <name type="scientific">Dendrobium nobile</name>
    <name type="common">Orchid</name>
    <dbReference type="NCBI Taxonomy" id="94219"/>
    <lineage>
        <taxon>Eukaryota</taxon>
        <taxon>Viridiplantae</taxon>
        <taxon>Streptophyta</taxon>
        <taxon>Embryophyta</taxon>
        <taxon>Tracheophyta</taxon>
        <taxon>Spermatophyta</taxon>
        <taxon>Magnoliopsida</taxon>
        <taxon>Liliopsida</taxon>
        <taxon>Asparagales</taxon>
        <taxon>Orchidaceae</taxon>
        <taxon>Epidendroideae</taxon>
        <taxon>Malaxideae</taxon>
        <taxon>Dendrobiinae</taxon>
        <taxon>Dendrobium</taxon>
    </lineage>
</organism>
<dbReference type="Proteomes" id="UP000829196">
    <property type="component" value="Unassembled WGS sequence"/>
</dbReference>
<accession>A0A8T3AA96</accession>
<sequence length="116" mass="12928">MRLDMLTKMSKGRAQSMDGREQTHMENESGSEMQAFPLRGPSLLSREVELHLRLRCFLVCVSSSAFLRCCSASLEVEFCKYRSFSTSAKDVVTIGSEFAAKVTIFLPFGALLPLNP</sequence>
<gene>
    <name evidence="2" type="ORF">KFK09_027366</name>
</gene>
<keyword evidence="3" id="KW-1185">Reference proteome</keyword>
<dbReference type="AlphaFoldDB" id="A0A8T3AA96"/>
<evidence type="ECO:0000313" key="2">
    <source>
        <dbReference type="EMBL" id="KAI0493090.1"/>
    </source>
</evidence>
<dbReference type="EMBL" id="JAGYWB010000018">
    <property type="protein sequence ID" value="KAI0493090.1"/>
    <property type="molecule type" value="Genomic_DNA"/>
</dbReference>